<sequence>GRNTEPSGPVRSLMEVVRKIPRDSTNSNPQEASDYDLDSDSDSESILDSGYGSADENPEQEPPFYNGFIDQRDNEGPAIANHDENTKRMTYPEKQKWNRFYETIKGDPLETFNAFKASIFKAYLHWRLKHSRIKKESSIMTCWNVLSYPCVLTPFFGPDTSKKEKSGLFVEDLALILNRHYVYDTKIYAHETLRVQLSPILLIVGATGTQPDAFIGSVLYKHVEFQLFLQSPGEKRPCFGLVVDLINIKKTAGSSRSIIYGFHEEDTLLHNPVRSYLIALGRALGYSKRLEFYDIRRGSGKKLNEELGPEGRKQATGHRLEDSSTYVRYYMTDFAGANIQAIVFGSDPQTDSIKLMSRLVRHGKAPMTLTDQQKDEIFNDPRIAKYRHERSKALAQPRKKGYKSVAAAKKADVSKRYEKYQNRIGSLRKTLMDRCLESVIVEFHQTIHGKEIDQQLNGIKPSKEVLTPSTINYDLEERAEVARLFAQAPHLVN</sequence>
<evidence type="ECO:0000313" key="3">
    <source>
        <dbReference type="Proteomes" id="UP000730481"/>
    </source>
</evidence>
<name>A0A9P5DPZ1_9HYPO</name>
<keyword evidence="3" id="KW-1185">Reference proteome</keyword>
<reference evidence="2" key="1">
    <citation type="journal article" date="2017" name="Mycologia">
        <title>Fusarium algeriense, sp. nov., a novel toxigenic crown rot pathogen of durum wheat from Algeria is nested in the Fusarium burgessii species complex.</title>
        <authorList>
            <person name="Laraba I."/>
            <person name="Keddad A."/>
            <person name="Boureghda H."/>
            <person name="Abdallah N."/>
            <person name="Vaughan M.M."/>
            <person name="Proctor R.H."/>
            <person name="Busman M."/>
            <person name="O'Donnell K."/>
        </authorList>
    </citation>
    <scope>NUCLEOTIDE SEQUENCE</scope>
    <source>
        <strain evidence="2">NRRL 25174</strain>
    </source>
</reference>
<dbReference type="EMBL" id="PVQB02001587">
    <property type="protein sequence ID" value="KAF4331615.1"/>
    <property type="molecule type" value="Genomic_DNA"/>
</dbReference>
<dbReference type="OrthoDB" id="5106810at2759"/>
<dbReference type="AlphaFoldDB" id="A0A9P5DPZ1"/>
<dbReference type="PANTHER" id="PTHR37535">
    <property type="entry name" value="FLUG DOMAIN PROTEIN"/>
    <property type="match status" value="1"/>
</dbReference>
<feature type="non-terminal residue" evidence="2">
    <location>
        <position position="1"/>
    </location>
</feature>
<evidence type="ECO:0000313" key="2">
    <source>
        <dbReference type="EMBL" id="KAF4331615.1"/>
    </source>
</evidence>
<proteinExistence type="predicted"/>
<feature type="region of interest" description="Disordered" evidence="1">
    <location>
        <begin position="1"/>
        <end position="88"/>
    </location>
</feature>
<dbReference type="PANTHER" id="PTHR37535:SF4">
    <property type="entry name" value="FLUG DOMAIN-CONTAINING PROTEIN"/>
    <property type="match status" value="1"/>
</dbReference>
<dbReference type="Proteomes" id="UP000730481">
    <property type="component" value="Unassembled WGS sequence"/>
</dbReference>
<feature type="compositionally biased region" description="Basic and acidic residues" evidence="1">
    <location>
        <begin position="70"/>
        <end position="88"/>
    </location>
</feature>
<comment type="caution">
    <text evidence="2">The sequence shown here is derived from an EMBL/GenBank/DDBJ whole genome shotgun (WGS) entry which is preliminary data.</text>
</comment>
<organism evidence="2 3">
    <name type="scientific">Fusarium beomiforme</name>
    <dbReference type="NCBI Taxonomy" id="44412"/>
    <lineage>
        <taxon>Eukaryota</taxon>
        <taxon>Fungi</taxon>
        <taxon>Dikarya</taxon>
        <taxon>Ascomycota</taxon>
        <taxon>Pezizomycotina</taxon>
        <taxon>Sordariomycetes</taxon>
        <taxon>Hypocreomycetidae</taxon>
        <taxon>Hypocreales</taxon>
        <taxon>Nectriaceae</taxon>
        <taxon>Fusarium</taxon>
        <taxon>Fusarium burgessii species complex</taxon>
    </lineage>
</organism>
<gene>
    <name evidence="2" type="ORF">FBEOM_14629</name>
</gene>
<reference evidence="2" key="2">
    <citation type="submission" date="2020-02" db="EMBL/GenBank/DDBJ databases">
        <title>Identification and distribution of gene clusters putatively required for synthesis of sphingolipid metabolism inhibitors in phylogenetically diverse species of the filamentous fungus Fusarium.</title>
        <authorList>
            <person name="Kim H.-S."/>
            <person name="Busman M."/>
            <person name="Brown D.W."/>
            <person name="Divon H."/>
            <person name="Uhlig S."/>
            <person name="Proctor R.H."/>
        </authorList>
    </citation>
    <scope>NUCLEOTIDE SEQUENCE</scope>
    <source>
        <strain evidence="2">NRRL 25174</strain>
    </source>
</reference>
<dbReference type="InterPro" id="IPR021842">
    <property type="entry name" value="DUF3435"/>
</dbReference>
<dbReference type="Pfam" id="PF11917">
    <property type="entry name" value="DUF3435"/>
    <property type="match status" value="1"/>
</dbReference>
<protein>
    <submittedName>
        <fullName evidence="2">Uncharacterized protein</fullName>
    </submittedName>
</protein>
<accession>A0A9P5DPZ1</accession>
<evidence type="ECO:0000256" key="1">
    <source>
        <dbReference type="SAM" id="MobiDB-lite"/>
    </source>
</evidence>
<feature type="compositionally biased region" description="Acidic residues" evidence="1">
    <location>
        <begin position="33"/>
        <end position="45"/>
    </location>
</feature>